<feature type="compositionally biased region" description="Gly residues" evidence="1">
    <location>
        <begin position="127"/>
        <end position="149"/>
    </location>
</feature>
<dbReference type="EMBL" id="JAVAIL010000001">
    <property type="protein sequence ID" value="MDP4538404.1"/>
    <property type="molecule type" value="Genomic_DNA"/>
</dbReference>
<evidence type="ECO:0000256" key="1">
    <source>
        <dbReference type="SAM" id="MobiDB-lite"/>
    </source>
</evidence>
<reference evidence="3 4" key="1">
    <citation type="submission" date="2023-08" db="EMBL/GenBank/DDBJ databases">
        <title>genomic of DY56.</title>
        <authorList>
            <person name="Wang Y."/>
        </authorList>
    </citation>
    <scope>NUCLEOTIDE SEQUENCE [LARGE SCALE GENOMIC DNA]</scope>
    <source>
        <strain evidence="3 4">DY56-A-20</strain>
    </source>
</reference>
<feature type="transmembrane region" description="Helical" evidence="2">
    <location>
        <begin position="17"/>
        <end position="35"/>
    </location>
</feature>
<name>A0ABT9H5R8_9SPHN</name>
<evidence type="ECO:0000313" key="4">
    <source>
        <dbReference type="Proteomes" id="UP001235664"/>
    </source>
</evidence>
<keyword evidence="2" id="KW-0812">Transmembrane</keyword>
<keyword evidence="2" id="KW-0472">Membrane</keyword>
<protein>
    <recommendedName>
        <fullName evidence="5">TonB family protein</fullName>
    </recommendedName>
</protein>
<feature type="region of interest" description="Disordered" evidence="1">
    <location>
        <begin position="59"/>
        <end position="156"/>
    </location>
</feature>
<dbReference type="RefSeq" id="WP_305928540.1">
    <property type="nucleotide sequence ID" value="NZ_JAVAIL010000001.1"/>
</dbReference>
<sequence>MDVESTRYRATRRRPNGWVIAGVALIHVALFYGLIRALAPGAVQTVENSVVAAFSVTVTTPEETPPPPPPEAEPEPDEGAQGDPGRDAVAAPVAAPTPAVQLREDRPMPRATSTGTAPSSGAQQAGEGTGAAGSGQGTGSGRGGEGRGGTVATKPVKIAGDINSARDFPVPGGGRQARFGNSVTVAMTVGVDGRPRDCRILRPSPDPQADAIVCRLALERFVFRPATDEQGNPVPATYGWRQDWFAR</sequence>
<keyword evidence="4" id="KW-1185">Reference proteome</keyword>
<keyword evidence="2" id="KW-1133">Transmembrane helix</keyword>
<proteinExistence type="predicted"/>
<accession>A0ABT9H5R8</accession>
<evidence type="ECO:0000313" key="3">
    <source>
        <dbReference type="EMBL" id="MDP4538404.1"/>
    </source>
</evidence>
<feature type="compositionally biased region" description="Low complexity" evidence="1">
    <location>
        <begin position="88"/>
        <end position="100"/>
    </location>
</feature>
<dbReference type="SUPFAM" id="SSF74653">
    <property type="entry name" value="TolA/TonB C-terminal domain"/>
    <property type="match status" value="1"/>
</dbReference>
<organism evidence="3 4">
    <name type="scientific">Qipengyuania benthica</name>
    <dbReference type="NCBI Taxonomy" id="3067651"/>
    <lineage>
        <taxon>Bacteria</taxon>
        <taxon>Pseudomonadati</taxon>
        <taxon>Pseudomonadota</taxon>
        <taxon>Alphaproteobacteria</taxon>
        <taxon>Sphingomonadales</taxon>
        <taxon>Erythrobacteraceae</taxon>
        <taxon>Qipengyuania</taxon>
    </lineage>
</organism>
<dbReference type="Proteomes" id="UP001235664">
    <property type="component" value="Unassembled WGS sequence"/>
</dbReference>
<evidence type="ECO:0000256" key="2">
    <source>
        <dbReference type="SAM" id="Phobius"/>
    </source>
</evidence>
<dbReference type="Gene3D" id="3.30.1150.10">
    <property type="match status" value="1"/>
</dbReference>
<evidence type="ECO:0008006" key="5">
    <source>
        <dbReference type="Google" id="ProtNLM"/>
    </source>
</evidence>
<comment type="caution">
    <text evidence="3">The sequence shown here is derived from an EMBL/GenBank/DDBJ whole genome shotgun (WGS) entry which is preliminary data.</text>
</comment>
<gene>
    <name evidence="3" type="ORF">Q9K01_02020</name>
</gene>